<dbReference type="Proteomes" id="UP000805193">
    <property type="component" value="Unassembled WGS sequence"/>
</dbReference>
<gene>
    <name evidence="1" type="ORF">HPB47_007882</name>
</gene>
<evidence type="ECO:0000313" key="1">
    <source>
        <dbReference type="EMBL" id="KAG0414954.1"/>
    </source>
</evidence>
<feature type="non-terminal residue" evidence="1">
    <location>
        <position position="2097"/>
    </location>
</feature>
<sequence>FEIGPTSGVVRTVGRPFDRELVGAYRLVVEARSEAGGPHNAAHAVLDVGVLDVNDNAPIFVNLPYYSVVPVEAKAGDLVRKVEANDLDLGENGRVRYQLREGDSELFHVNAVSGEITLRQPLGTHNTEYTLVVAAVDNGIPSLETEAVVPIKVVNRAMPVFPRQFYSVSVPENLPPDVPVITVQADSPKGRQLIYRRCCLTTGSIVCCPFWAAARLRQQSVAVCNLVNFVHASDRDTGANARVQYSLEASALSTFHIDPVEGVIDLRVPLDHEAQPLYHLVVTATDAGSPSALSSTAHVWVTVLDMNDNPPAFPQLSYSCAVSELAPRGQFVMRVAASDPDSSDRDRLAYSIVGGNEAQAFAIDRKTGIVTLSNLHQFPQQPTYLLNVSVTDGVYLSHAKVKVAVLPSNRHSPAFTHTVYEAALPENRDAGFPVATVTATDKDRGHFGHVTYAIRSDDCAAHFRIDNATGEIFTTKPLDRESRHLYLIPVSATDGGGRLAFTMVRVTVTDVNDNEPQFAVSEYRVNIQVNTTVGTTILKAPSTTVGLSSNITSLFNVTHDSGEVYLRAPLEGKENNAYQFFVRVRDHGTPKPLENVVPVTVVVMHPGELGPRVDLATSHYFLRESDPVGTVVLTLNASQPHEHHGDPSSHQLTYSFVPAPAGSDHELDASTFSLDERGRMILVGELDRERQAEYYLAIRAETELSLVATVDVTVLVKDENDNAPVFDSASYRASVAENAEEGCAVAKLTAHDADRLQKITYEFYEGNDPAADIFRVDAITGTVTTLVALDREAVPSYNFTVSARDDGLPPRSATTWVFVEVVDVNDNAPAFARPRYDAAILEDAVPGTVIVTLETSDPDGVGAGLDLYVVSGDPEERFGVRSTGEVFVGRPLDREATASYFLEVVATDGVFVATTQLAIDVLDANDNPPVCLKSKYTELVSESIAVNTYILTVEATDADENRNAQLRYYLSGKGSDDFFINSTTGVLRTSRLLDRERQPRFRLTAHVQDWGQWDWECTSAVEILLSDVNDNAPAFGQDAYTAAVAEDVDVGTLVAKVHATDRDLGFNRRVSYSFVDSARGHFSIDETSGIVMLNRPLDREERATFNLTVQASDHGTPQLSSLATLLVVVQDVNDNPPEFSRKFYHAVVSEASAVGVEVLKVLATSRDSGLNAEVTYFFSAGNELGHFSIDAKTGSVKVAKPLDYEDVRDYFLTVLARDGGLPALSNQASVNVSVTDYNDCPPVFGLPVYNAVVREDARVGDRIIQASGTTSATIRGEVIASDADSAANAALQYAVVRGDRHGQFAIDKETGYISVAASLDREMISNYVLEVECTDGGTPPLSSKVLVNIEASDVNDNPPHFAQANYSAIVQEGKPVGFTVLKFTVSDPDSSPNGAPFALDIVSGNEDGAFRLVQTDSTLRTASKLDPKLRSEYELVVRASDSGAPPLSSECRVFVKAIEDSQFPPEASPMAVSVTSYLDDFPGGVLGRVRATDRDPYDQLAFELASSHQHLFSVDREDGTLIALPGLDVGTYSVNVSISDGKFTTYVGVSVEVVLDFLLTYKKGFLKGLRSLLNVRLKEIQVISIQPSAEEGSGSPPAQRSRRSVGQNLDVLFAVRKGAHGYYSAKFLKTRLKENLPLVEAASGLRIVQVAEDRCTSTHCVHGECLDHMALDRTFAVSVTTDQFSFVSPQHSRRLDCQCKPGFGGPKCEMAVNECSRKPCPPERLCVPDSSSLGYSCQCPEGKTGPGCTLVITCQDPDCYEEKHPMSFGGKSYAHYSLVAPMDRRLTLALMLRTVQATGNIVYSAGARDYSILEVVSGCVQYRFDCGSGEGVVRVEQVRVSDGAWHEVTLERRGNFARLSIDRRHEASGACARRARRAQPGRQRPLSRRGGAPRTRGAPLRRRPHGAGRLPGRRACRRRAAAAPRVGWRGGGPAAALRQRPVCLQDALQPGGLWQPTLPQRGLLRARRGAPGTRVCVQLPAPLRGPQLRAGHEPVRVGPMPQRRHLPQRAPGGLRVQLPGAAERPAVRLRAPLQPQPVPQRRRLRGGRPGPRVPLPGFPGAPLRARPGRVPARSLRIGGHLPQPAGQLPVCLPHQCH</sequence>
<organism evidence="1 2">
    <name type="scientific">Ixodes persulcatus</name>
    <name type="common">Taiga tick</name>
    <dbReference type="NCBI Taxonomy" id="34615"/>
    <lineage>
        <taxon>Eukaryota</taxon>
        <taxon>Metazoa</taxon>
        <taxon>Ecdysozoa</taxon>
        <taxon>Arthropoda</taxon>
        <taxon>Chelicerata</taxon>
        <taxon>Arachnida</taxon>
        <taxon>Acari</taxon>
        <taxon>Parasitiformes</taxon>
        <taxon>Ixodida</taxon>
        <taxon>Ixodoidea</taxon>
        <taxon>Ixodidae</taxon>
        <taxon>Ixodinae</taxon>
        <taxon>Ixodes</taxon>
    </lineage>
</organism>
<keyword evidence="2" id="KW-1185">Reference proteome</keyword>
<feature type="non-terminal residue" evidence="1">
    <location>
        <position position="1"/>
    </location>
</feature>
<accession>A0AC60P6A3</accession>
<proteinExistence type="predicted"/>
<name>A0AC60P6A3_IXOPE</name>
<comment type="caution">
    <text evidence="1">The sequence shown here is derived from an EMBL/GenBank/DDBJ whole genome shotgun (WGS) entry which is preliminary data.</text>
</comment>
<dbReference type="EMBL" id="JABSTQ010011129">
    <property type="protein sequence ID" value="KAG0414954.1"/>
    <property type="molecule type" value="Genomic_DNA"/>
</dbReference>
<evidence type="ECO:0000313" key="2">
    <source>
        <dbReference type="Proteomes" id="UP000805193"/>
    </source>
</evidence>
<reference evidence="1 2" key="1">
    <citation type="journal article" date="2020" name="Cell">
        <title>Large-Scale Comparative Analyses of Tick Genomes Elucidate Their Genetic Diversity and Vector Capacities.</title>
        <authorList>
            <consortium name="Tick Genome and Microbiome Consortium (TIGMIC)"/>
            <person name="Jia N."/>
            <person name="Wang J."/>
            <person name="Shi W."/>
            <person name="Du L."/>
            <person name="Sun Y."/>
            <person name="Zhan W."/>
            <person name="Jiang J.F."/>
            <person name="Wang Q."/>
            <person name="Zhang B."/>
            <person name="Ji P."/>
            <person name="Bell-Sakyi L."/>
            <person name="Cui X.M."/>
            <person name="Yuan T.T."/>
            <person name="Jiang B.G."/>
            <person name="Yang W.F."/>
            <person name="Lam T.T."/>
            <person name="Chang Q.C."/>
            <person name="Ding S.J."/>
            <person name="Wang X.J."/>
            <person name="Zhu J.G."/>
            <person name="Ruan X.D."/>
            <person name="Zhao L."/>
            <person name="Wei J.T."/>
            <person name="Ye R.Z."/>
            <person name="Que T.C."/>
            <person name="Du C.H."/>
            <person name="Zhou Y.H."/>
            <person name="Cheng J.X."/>
            <person name="Dai P.F."/>
            <person name="Guo W.B."/>
            <person name="Han X.H."/>
            <person name="Huang E.J."/>
            <person name="Li L.F."/>
            <person name="Wei W."/>
            <person name="Gao Y.C."/>
            <person name="Liu J.Z."/>
            <person name="Shao H.Z."/>
            <person name="Wang X."/>
            <person name="Wang C.C."/>
            <person name="Yang T.C."/>
            <person name="Huo Q.B."/>
            <person name="Li W."/>
            <person name="Chen H.Y."/>
            <person name="Chen S.E."/>
            <person name="Zhou L.G."/>
            <person name="Ni X.B."/>
            <person name="Tian J.H."/>
            <person name="Sheng Y."/>
            <person name="Liu T."/>
            <person name="Pan Y.S."/>
            <person name="Xia L.Y."/>
            <person name="Li J."/>
            <person name="Zhao F."/>
            <person name="Cao W.C."/>
        </authorList>
    </citation>
    <scope>NUCLEOTIDE SEQUENCE [LARGE SCALE GENOMIC DNA]</scope>
    <source>
        <strain evidence="1">Iper-2018</strain>
    </source>
</reference>
<protein>
    <submittedName>
        <fullName evidence="1">Uncharacterized protein</fullName>
    </submittedName>
</protein>